<keyword evidence="2" id="KW-1185">Reference proteome</keyword>
<dbReference type="RefSeq" id="WP_358241020.1">
    <property type="nucleotide sequence ID" value="NZ_JBHSFS010000026.1"/>
</dbReference>
<comment type="caution">
    <text evidence="1">The sequence shown here is derived from an EMBL/GenBank/DDBJ whole genome shotgun (WGS) entry which is preliminary data.</text>
</comment>
<evidence type="ECO:0000313" key="2">
    <source>
        <dbReference type="Proteomes" id="UP001595990"/>
    </source>
</evidence>
<name>A0ABV9BUW7_9ACTN</name>
<reference evidence="2" key="1">
    <citation type="journal article" date="2019" name="Int. J. Syst. Evol. Microbiol.">
        <title>The Global Catalogue of Microorganisms (GCM) 10K type strain sequencing project: providing services to taxonomists for standard genome sequencing and annotation.</title>
        <authorList>
            <consortium name="The Broad Institute Genomics Platform"/>
            <consortium name="The Broad Institute Genome Sequencing Center for Infectious Disease"/>
            <person name="Wu L."/>
            <person name="Ma J."/>
        </authorList>
    </citation>
    <scope>NUCLEOTIDE SEQUENCE [LARGE SCALE GENOMIC DNA]</scope>
    <source>
        <strain evidence="2">CECT 8064</strain>
    </source>
</reference>
<accession>A0ABV9BUW7</accession>
<sequence>MNIPEELSVVESAFMLNAFEIDILPGVRGDLDEPLSSAPPGDLAPILLSLVERGWIEVCRVIPWTSPDGRSGFQLSTPLTREELPDALTDAGSWEYPESGDWIGHLTLTLTQEGRQIPW</sequence>
<protein>
    <submittedName>
        <fullName evidence="1">Uncharacterized protein</fullName>
    </submittedName>
</protein>
<proteinExistence type="predicted"/>
<dbReference type="EMBL" id="JBHSFS010000026">
    <property type="protein sequence ID" value="MFC4517822.1"/>
    <property type="molecule type" value="Genomic_DNA"/>
</dbReference>
<gene>
    <name evidence="1" type="ORF">ACFPEN_33590</name>
</gene>
<dbReference type="Proteomes" id="UP001595990">
    <property type="component" value="Unassembled WGS sequence"/>
</dbReference>
<evidence type="ECO:0000313" key="1">
    <source>
        <dbReference type="EMBL" id="MFC4517822.1"/>
    </source>
</evidence>
<organism evidence="1 2">
    <name type="scientific">Streptomyces ehimensis</name>
    <dbReference type="NCBI Taxonomy" id="68195"/>
    <lineage>
        <taxon>Bacteria</taxon>
        <taxon>Bacillati</taxon>
        <taxon>Actinomycetota</taxon>
        <taxon>Actinomycetes</taxon>
        <taxon>Kitasatosporales</taxon>
        <taxon>Streptomycetaceae</taxon>
        <taxon>Streptomyces</taxon>
    </lineage>
</organism>